<evidence type="ECO:0000256" key="5">
    <source>
        <dbReference type="ARBA" id="ARBA00022692"/>
    </source>
</evidence>
<keyword evidence="9 14" id="KW-0472">Membrane</keyword>
<evidence type="ECO:0000313" key="18">
    <source>
        <dbReference type="EMBL" id="MFC4490976.1"/>
    </source>
</evidence>
<dbReference type="RefSeq" id="WP_231463702.1">
    <property type="nucleotide sequence ID" value="NZ_JAJOHW010000108.1"/>
</dbReference>
<dbReference type="SUPFAM" id="SSF54631">
    <property type="entry name" value="CBS-domain pair"/>
    <property type="match status" value="1"/>
</dbReference>
<evidence type="ECO:0000256" key="4">
    <source>
        <dbReference type="ARBA" id="ARBA00022519"/>
    </source>
</evidence>
<dbReference type="Pfam" id="PF03471">
    <property type="entry name" value="CorC_HlyC"/>
    <property type="match status" value="1"/>
</dbReference>
<evidence type="ECO:0000256" key="10">
    <source>
        <dbReference type="ARBA" id="ARBA00037177"/>
    </source>
</evidence>
<sequence>MMIILALILASAFFSVSEISLAASRKIRLRQMVDEGNANAEKVLALQEHPGHFFTVVQIGVNAVAILGGIVGEAAFTPFFARVLGFFLSPDLAQSLGFLASFLLVTSLFILFADLTPKRLGMVAAETVAVRIVRPMLFMVLLFKPLVWLFNELSGLLLRLVGMPTSPRDEITSDDISAMMDAGAEAGVLHRQEHQVIENVFELESRLVPSSMTPRESIIYFTLDEAEDSIKSKVAEQPHSKFLVCDNGIDNVVGYVDSKDLLRRVLAGRAISLKEPGLLKTVLLIPDSLTLSESLDQFKGTREDFAVILNEYAFVVGLITLNDVMSTVMGDLVGQGQEEQIVKRDENSWLVDGITPVEDVLRVLEIDELPDDQNYETVAGFMMYMLRKIPRRTDCVQYAGYKFEVVDIDNHKIDQILVTRVVAKEPAQV</sequence>
<evidence type="ECO:0000256" key="9">
    <source>
        <dbReference type="ARBA" id="ARBA00023136"/>
    </source>
</evidence>
<dbReference type="InterPro" id="IPR005170">
    <property type="entry name" value="Transptr-assoc_dom"/>
</dbReference>
<dbReference type="InterPro" id="IPR036318">
    <property type="entry name" value="FAD-bd_PCMH-like_sf"/>
</dbReference>
<comment type="subcellular location">
    <subcellularLocation>
        <location evidence="1">Cell inner membrane</location>
        <topology evidence="1">Multi-pass membrane protein</topology>
    </subcellularLocation>
</comment>
<dbReference type="Gene3D" id="3.30.465.10">
    <property type="match status" value="1"/>
</dbReference>
<evidence type="ECO:0000256" key="1">
    <source>
        <dbReference type="ARBA" id="ARBA00004429"/>
    </source>
</evidence>
<evidence type="ECO:0000256" key="8">
    <source>
        <dbReference type="ARBA" id="ARBA00023122"/>
    </source>
</evidence>
<protein>
    <recommendedName>
        <fullName evidence="12">Polyamine export protein</fullName>
    </recommendedName>
</protein>
<evidence type="ECO:0000256" key="3">
    <source>
        <dbReference type="ARBA" id="ARBA00022475"/>
    </source>
</evidence>
<dbReference type="PROSITE" id="PS51371">
    <property type="entry name" value="CBS"/>
    <property type="match status" value="1"/>
</dbReference>
<comment type="function">
    <text evidence="10">Involved in cadaverine and putrescine tolerance in stationary phase. May facilitate the efflux of both cadaverine and putrescine from the cytoplasm, reducing potentially toxic levels under certain stress conditions.</text>
</comment>
<keyword evidence="3" id="KW-1003">Cell membrane</keyword>
<dbReference type="EMBL" id="JBHSEK010000010">
    <property type="protein sequence ID" value="MFC4490976.1"/>
    <property type="molecule type" value="Genomic_DNA"/>
</dbReference>
<feature type="transmembrane region" description="Helical" evidence="15">
    <location>
        <begin position="92"/>
        <end position="112"/>
    </location>
</feature>
<evidence type="ECO:0000256" key="13">
    <source>
        <dbReference type="PROSITE-ProRule" id="PRU00703"/>
    </source>
</evidence>
<dbReference type="InterPro" id="IPR016169">
    <property type="entry name" value="FAD-bd_PCMH_sub2"/>
</dbReference>
<evidence type="ECO:0000256" key="2">
    <source>
        <dbReference type="ARBA" id="ARBA00022448"/>
    </source>
</evidence>
<dbReference type="Pfam" id="PF01595">
    <property type="entry name" value="CNNM"/>
    <property type="match status" value="1"/>
</dbReference>
<dbReference type="PANTHER" id="PTHR22777:SF16">
    <property type="entry name" value="POLYAMINE EXPORT PROTEIN"/>
    <property type="match status" value="1"/>
</dbReference>
<keyword evidence="2" id="KW-0813">Transport</keyword>
<dbReference type="Gene3D" id="3.10.580.10">
    <property type="entry name" value="CBS-domain"/>
    <property type="match status" value="1"/>
</dbReference>
<evidence type="ECO:0000256" key="11">
    <source>
        <dbReference type="ARBA" id="ARBA00038280"/>
    </source>
</evidence>
<evidence type="ECO:0000256" key="12">
    <source>
        <dbReference type="ARBA" id="ARBA00039818"/>
    </source>
</evidence>
<comment type="similarity">
    <text evidence="11">Belongs to the UPF0053 family. PaeA subfamily.</text>
</comment>
<dbReference type="SUPFAM" id="SSF56176">
    <property type="entry name" value="FAD-binding/transporter-associated domain-like"/>
    <property type="match status" value="1"/>
</dbReference>
<organism evidence="18 19">
    <name type="scientific">Chromobacterium aquaticum</name>
    <dbReference type="NCBI Taxonomy" id="467180"/>
    <lineage>
        <taxon>Bacteria</taxon>
        <taxon>Pseudomonadati</taxon>
        <taxon>Pseudomonadota</taxon>
        <taxon>Betaproteobacteria</taxon>
        <taxon>Neisseriales</taxon>
        <taxon>Chromobacteriaceae</taxon>
        <taxon>Chromobacterium</taxon>
    </lineage>
</organism>
<feature type="domain" description="CBS" evidence="16">
    <location>
        <begin position="212"/>
        <end position="271"/>
    </location>
</feature>
<keyword evidence="7 14" id="KW-1133">Transmembrane helix</keyword>
<feature type="transmembrane region" description="Helical" evidence="15">
    <location>
        <begin position="59"/>
        <end position="80"/>
    </location>
</feature>
<dbReference type="InterPro" id="IPR044751">
    <property type="entry name" value="Ion_transp-like_CBS"/>
</dbReference>
<dbReference type="SMART" id="SM01091">
    <property type="entry name" value="CorC_HlyC"/>
    <property type="match status" value="1"/>
</dbReference>
<feature type="domain" description="CNNM transmembrane" evidence="17">
    <location>
        <begin position="1"/>
        <end position="193"/>
    </location>
</feature>
<name>A0ABV8ZZT1_9NEIS</name>
<dbReference type="PROSITE" id="PS51846">
    <property type="entry name" value="CNNM"/>
    <property type="match status" value="1"/>
</dbReference>
<keyword evidence="8 13" id="KW-0129">CBS domain</keyword>
<reference evidence="19" key="1">
    <citation type="journal article" date="2019" name="Int. J. Syst. Evol. Microbiol.">
        <title>The Global Catalogue of Microorganisms (GCM) 10K type strain sequencing project: providing services to taxonomists for standard genome sequencing and annotation.</title>
        <authorList>
            <consortium name="The Broad Institute Genomics Platform"/>
            <consortium name="The Broad Institute Genome Sequencing Center for Infectious Disease"/>
            <person name="Wu L."/>
            <person name="Ma J."/>
        </authorList>
    </citation>
    <scope>NUCLEOTIDE SEQUENCE [LARGE SCALE GENOMIC DNA]</scope>
    <source>
        <strain evidence="19">CGMCC 4.7608</strain>
    </source>
</reference>
<keyword evidence="5 14" id="KW-0812">Transmembrane</keyword>
<evidence type="ECO:0000256" key="14">
    <source>
        <dbReference type="PROSITE-ProRule" id="PRU01193"/>
    </source>
</evidence>
<dbReference type="CDD" id="cd04590">
    <property type="entry name" value="CBS_pair_CorC_HlyC_assoc"/>
    <property type="match status" value="1"/>
</dbReference>
<proteinExistence type="inferred from homology"/>
<dbReference type="InterPro" id="IPR000644">
    <property type="entry name" value="CBS_dom"/>
</dbReference>
<keyword evidence="6" id="KW-0677">Repeat</keyword>
<evidence type="ECO:0000259" key="17">
    <source>
        <dbReference type="PROSITE" id="PS51846"/>
    </source>
</evidence>
<gene>
    <name evidence="18" type="ORF">ACFO0R_15285</name>
</gene>
<evidence type="ECO:0000256" key="7">
    <source>
        <dbReference type="ARBA" id="ARBA00022989"/>
    </source>
</evidence>
<accession>A0ABV8ZZT1</accession>
<feature type="transmembrane region" description="Helical" evidence="15">
    <location>
        <begin position="132"/>
        <end position="150"/>
    </location>
</feature>
<evidence type="ECO:0000313" key="19">
    <source>
        <dbReference type="Proteomes" id="UP001595999"/>
    </source>
</evidence>
<evidence type="ECO:0000256" key="6">
    <source>
        <dbReference type="ARBA" id="ARBA00022737"/>
    </source>
</evidence>
<evidence type="ECO:0000256" key="15">
    <source>
        <dbReference type="SAM" id="Phobius"/>
    </source>
</evidence>
<comment type="caution">
    <text evidence="18">The sequence shown here is derived from an EMBL/GenBank/DDBJ whole genome shotgun (WGS) entry which is preliminary data.</text>
</comment>
<dbReference type="PANTHER" id="PTHR22777">
    <property type="entry name" value="HEMOLYSIN-RELATED"/>
    <property type="match status" value="1"/>
</dbReference>
<evidence type="ECO:0000259" key="16">
    <source>
        <dbReference type="PROSITE" id="PS51371"/>
    </source>
</evidence>
<keyword evidence="4" id="KW-0997">Cell inner membrane</keyword>
<dbReference type="InterPro" id="IPR046342">
    <property type="entry name" value="CBS_dom_sf"/>
</dbReference>
<keyword evidence="19" id="KW-1185">Reference proteome</keyword>
<dbReference type="InterPro" id="IPR002550">
    <property type="entry name" value="CNNM"/>
</dbReference>
<dbReference type="Proteomes" id="UP001595999">
    <property type="component" value="Unassembled WGS sequence"/>
</dbReference>